<dbReference type="Proteomes" id="UP000494249">
    <property type="component" value="Unassembled WGS sequence"/>
</dbReference>
<gene>
    <name evidence="1" type="ORF">LMG22037_05012</name>
</gene>
<dbReference type="AlphaFoldDB" id="A0A6J5C1M1"/>
<proteinExistence type="predicted"/>
<protein>
    <recommendedName>
        <fullName evidence="3">Competence protein CoiA</fullName>
    </recommendedName>
</protein>
<dbReference type="EMBL" id="CADIKB010000032">
    <property type="protein sequence ID" value="CAB3723994.1"/>
    <property type="molecule type" value="Genomic_DNA"/>
</dbReference>
<evidence type="ECO:0008006" key="3">
    <source>
        <dbReference type="Google" id="ProtNLM"/>
    </source>
</evidence>
<reference evidence="1 2" key="1">
    <citation type="submission" date="2020-04" db="EMBL/GenBank/DDBJ databases">
        <authorList>
            <person name="De Canck E."/>
        </authorList>
    </citation>
    <scope>NUCLEOTIDE SEQUENCE [LARGE SCALE GENOMIC DNA]</scope>
    <source>
        <strain evidence="1 2">LMG 22037</strain>
    </source>
</reference>
<evidence type="ECO:0000313" key="2">
    <source>
        <dbReference type="Proteomes" id="UP000494249"/>
    </source>
</evidence>
<organism evidence="1 2">
    <name type="scientific">Paraburkholderia phenoliruptrix</name>
    <dbReference type="NCBI Taxonomy" id="252970"/>
    <lineage>
        <taxon>Bacteria</taxon>
        <taxon>Pseudomonadati</taxon>
        <taxon>Pseudomonadota</taxon>
        <taxon>Betaproteobacteria</taxon>
        <taxon>Burkholderiales</taxon>
        <taxon>Burkholderiaceae</taxon>
        <taxon>Paraburkholderia</taxon>
    </lineage>
</organism>
<sequence>MGSMGLAIVDGARCKPRPGLKGACPACGRTAIARCGDLNRWHWAHAGRRHCDPWYENEGPWHREWKQRFPLDMHEIVHFDHVRGEKHVADIRRPDGLVIELQNSPMDIEEMESRERFYGEKMIWIVNAERFKSQIHLFDALPDPDADFVADLVFFPPHPLWVRNRASTEKGDGSGLMFYRRSETPPGSSMVAPHMGREVIDLVRRHYVGHHPCLWKKPREVWLRSTRLTFLDFGSDEMWVVRRYGPEKLFCLQRASKQALISSILDGKAPVVASSDVSFLDSEALKKRIFR</sequence>
<accession>A0A6J5C1M1</accession>
<name>A0A6J5C1M1_9BURK</name>
<evidence type="ECO:0000313" key="1">
    <source>
        <dbReference type="EMBL" id="CAB3723994.1"/>
    </source>
</evidence>